<dbReference type="GO" id="GO:0016020">
    <property type="term" value="C:membrane"/>
    <property type="evidence" value="ECO:0007669"/>
    <property type="project" value="UniProtKB-SubCell"/>
</dbReference>
<dbReference type="Proteomes" id="UP001604336">
    <property type="component" value="Unassembled WGS sequence"/>
</dbReference>
<feature type="region of interest" description="Disordered" evidence="2">
    <location>
        <begin position="1"/>
        <end position="21"/>
    </location>
</feature>
<feature type="compositionally biased region" description="Gly residues" evidence="2">
    <location>
        <begin position="96"/>
        <end position="105"/>
    </location>
</feature>
<accession>A0ABD1RG12</accession>
<comment type="subcellular location">
    <subcellularLocation>
        <location evidence="1">Membrane</location>
        <topology evidence="1">Peripheral membrane protein</topology>
    </subcellularLocation>
</comment>
<feature type="compositionally biased region" description="Basic and acidic residues" evidence="2">
    <location>
        <begin position="122"/>
        <end position="132"/>
    </location>
</feature>
<proteinExistence type="predicted"/>
<evidence type="ECO:0000313" key="5">
    <source>
        <dbReference type="Proteomes" id="UP001604336"/>
    </source>
</evidence>
<evidence type="ECO:0000256" key="1">
    <source>
        <dbReference type="ARBA" id="ARBA00004170"/>
    </source>
</evidence>
<feature type="domain" description="HMA" evidence="3">
    <location>
        <begin position="22"/>
        <end position="89"/>
    </location>
</feature>
<evidence type="ECO:0000256" key="2">
    <source>
        <dbReference type="SAM" id="MobiDB-lite"/>
    </source>
</evidence>
<dbReference type="Gene3D" id="3.30.70.100">
    <property type="match status" value="2"/>
</dbReference>
<dbReference type="CDD" id="cd00371">
    <property type="entry name" value="HMA"/>
    <property type="match status" value="2"/>
</dbReference>
<feature type="compositionally biased region" description="Basic and acidic residues" evidence="2">
    <location>
        <begin position="204"/>
        <end position="226"/>
    </location>
</feature>
<protein>
    <submittedName>
        <fullName evidence="4">Heavy metal transport/detoxification superfamily protein</fullName>
    </submittedName>
</protein>
<feature type="compositionally biased region" description="Gly residues" evidence="2">
    <location>
        <begin position="227"/>
        <end position="236"/>
    </location>
</feature>
<organism evidence="4 5">
    <name type="scientific">Abeliophyllum distichum</name>
    <dbReference type="NCBI Taxonomy" id="126358"/>
    <lineage>
        <taxon>Eukaryota</taxon>
        <taxon>Viridiplantae</taxon>
        <taxon>Streptophyta</taxon>
        <taxon>Embryophyta</taxon>
        <taxon>Tracheophyta</taxon>
        <taxon>Spermatophyta</taxon>
        <taxon>Magnoliopsida</taxon>
        <taxon>eudicotyledons</taxon>
        <taxon>Gunneridae</taxon>
        <taxon>Pentapetalae</taxon>
        <taxon>asterids</taxon>
        <taxon>lamiids</taxon>
        <taxon>Lamiales</taxon>
        <taxon>Oleaceae</taxon>
        <taxon>Forsythieae</taxon>
        <taxon>Abeliophyllum</taxon>
    </lineage>
</organism>
<dbReference type="AlphaFoldDB" id="A0ABD1RG12"/>
<evidence type="ECO:0000313" key="4">
    <source>
        <dbReference type="EMBL" id="KAL2487365.1"/>
    </source>
</evidence>
<sequence>MGEKDDTTKAAADRGGKKEDGPITAVLKLDLHCEGCAKKVSRSVRHFEGVENVKADSGNNELTVIGKVDPIWLRDRVAYKTKKKVELISPQPKMDGCGGGDCGGGGDEKSDQKSQKKLQGKNGDDRKSKEPTDSTVVMKIKLHCDGCAHKIKRTIVKNIDGVNSIKTDLEKDLITVNGKMNVKELTTCLKEKLKRSVEIVPSKKDDCHKDKKGQEGGGRDKKEKQGGDGYGAVGGGEKSKSDDKKMEINKMEFQEYNPQKYYTFPMYNQGYANQDNGVTMYDQSYTNAGDVVQYTYRPLPALPPPTYINVNDQMFSDENPNACFVM</sequence>
<dbReference type="PANTHER" id="PTHR46413:SF1">
    <property type="entry name" value="HEAVY METAL-ASSOCIATED ISOPRENYLATED PLANT PROTEIN 6"/>
    <property type="match status" value="1"/>
</dbReference>
<comment type="caution">
    <text evidence="4">The sequence shown here is derived from an EMBL/GenBank/DDBJ whole genome shotgun (WGS) entry which is preliminary data.</text>
</comment>
<gene>
    <name evidence="4" type="ORF">Adt_32121</name>
</gene>
<dbReference type="PANTHER" id="PTHR46413">
    <property type="entry name" value="HEAVY METAL-ASSOCIATED ISOPRENYLATED PLANT PROTEIN 6"/>
    <property type="match status" value="1"/>
</dbReference>
<dbReference type="Pfam" id="PF00403">
    <property type="entry name" value="HMA"/>
    <property type="match status" value="2"/>
</dbReference>
<dbReference type="InterPro" id="IPR006121">
    <property type="entry name" value="HMA_dom"/>
</dbReference>
<dbReference type="PROSITE" id="PS50846">
    <property type="entry name" value="HMA_2"/>
    <property type="match status" value="2"/>
</dbReference>
<dbReference type="InterPro" id="IPR036163">
    <property type="entry name" value="HMA_dom_sf"/>
</dbReference>
<feature type="region of interest" description="Disordered" evidence="2">
    <location>
        <begin position="204"/>
        <end position="243"/>
    </location>
</feature>
<dbReference type="EMBL" id="JBFOLK010000009">
    <property type="protein sequence ID" value="KAL2487365.1"/>
    <property type="molecule type" value="Genomic_DNA"/>
</dbReference>
<dbReference type="GO" id="GO:0009626">
    <property type="term" value="P:plant-type hypersensitive response"/>
    <property type="evidence" value="ECO:0007669"/>
    <property type="project" value="UniProtKB-KW"/>
</dbReference>
<dbReference type="InterPro" id="IPR044594">
    <property type="entry name" value="HIPP01/3/5/6"/>
</dbReference>
<name>A0ABD1RG12_9LAMI</name>
<reference evidence="5" key="1">
    <citation type="submission" date="2024-07" db="EMBL/GenBank/DDBJ databases">
        <title>Two chromosome-level genome assemblies of Korean endemic species Abeliophyllum distichum and Forsythia ovata (Oleaceae).</title>
        <authorList>
            <person name="Jang H."/>
        </authorList>
    </citation>
    <scope>NUCLEOTIDE SEQUENCE [LARGE SCALE GENOMIC DNA]</scope>
</reference>
<keyword evidence="5" id="KW-1185">Reference proteome</keyword>
<feature type="domain" description="HMA" evidence="3">
    <location>
        <begin position="133"/>
        <end position="197"/>
    </location>
</feature>
<dbReference type="SUPFAM" id="SSF55008">
    <property type="entry name" value="HMA, heavy metal-associated domain"/>
    <property type="match status" value="2"/>
</dbReference>
<evidence type="ECO:0000259" key="3">
    <source>
        <dbReference type="PROSITE" id="PS50846"/>
    </source>
</evidence>
<feature type="region of interest" description="Disordered" evidence="2">
    <location>
        <begin position="90"/>
        <end position="134"/>
    </location>
</feature>